<evidence type="ECO:0000313" key="2">
    <source>
        <dbReference type="EMBL" id="CAD5323442.1"/>
    </source>
</evidence>
<name>A0A7G2ER76_ARATH</name>
<dbReference type="Proteomes" id="UP000516314">
    <property type="component" value="Chromosome 3"/>
</dbReference>
<dbReference type="NCBIfam" id="TIGR01571">
    <property type="entry name" value="A_thal_Cys_rich"/>
    <property type="match status" value="1"/>
</dbReference>
<evidence type="ECO:0000256" key="1">
    <source>
        <dbReference type="SAM" id="MobiDB-lite"/>
    </source>
</evidence>
<proteinExistence type="predicted"/>
<dbReference type="PANTHER" id="PTHR15907">
    <property type="entry name" value="DUF614 FAMILY PROTEIN-RELATED"/>
    <property type="match status" value="1"/>
</dbReference>
<dbReference type="InterPro" id="IPR006461">
    <property type="entry name" value="PLAC_motif_containing"/>
</dbReference>
<feature type="region of interest" description="Disordered" evidence="1">
    <location>
        <begin position="1"/>
        <end position="43"/>
    </location>
</feature>
<feature type="compositionally biased region" description="Polar residues" evidence="1">
    <location>
        <begin position="1"/>
        <end position="24"/>
    </location>
</feature>
<dbReference type="AlphaFoldDB" id="A0A7G2ER76"/>
<dbReference type="Pfam" id="PF04749">
    <property type="entry name" value="PLAC8"/>
    <property type="match status" value="1"/>
</dbReference>
<dbReference type="EMBL" id="LR881468">
    <property type="protein sequence ID" value="CAD5323442.1"/>
    <property type="molecule type" value="Genomic_DNA"/>
</dbReference>
<accession>A0A7G2ER76</accession>
<evidence type="ECO:0000313" key="3">
    <source>
        <dbReference type="Proteomes" id="UP000516314"/>
    </source>
</evidence>
<organism evidence="2 3">
    <name type="scientific">Arabidopsis thaliana</name>
    <name type="common">Mouse-ear cress</name>
    <dbReference type="NCBI Taxonomy" id="3702"/>
    <lineage>
        <taxon>Eukaryota</taxon>
        <taxon>Viridiplantae</taxon>
        <taxon>Streptophyta</taxon>
        <taxon>Embryophyta</taxon>
        <taxon>Tracheophyta</taxon>
        <taxon>Spermatophyta</taxon>
        <taxon>Magnoliopsida</taxon>
        <taxon>eudicotyledons</taxon>
        <taxon>Gunneridae</taxon>
        <taxon>Pentapetalae</taxon>
        <taxon>rosids</taxon>
        <taxon>malvids</taxon>
        <taxon>Brassicales</taxon>
        <taxon>Brassicaceae</taxon>
        <taxon>Camelineae</taxon>
        <taxon>Arabidopsis</taxon>
    </lineage>
</organism>
<reference evidence="2 3" key="1">
    <citation type="submission" date="2020-09" db="EMBL/GenBank/DDBJ databases">
        <authorList>
            <person name="Ashkenazy H."/>
        </authorList>
    </citation>
    <scope>NUCLEOTIDE SEQUENCE [LARGE SCALE GENOMIC DNA]</scope>
    <source>
        <strain evidence="3">cv. Cdm-0</strain>
    </source>
</reference>
<gene>
    <name evidence="2" type="ORF">AT9943_LOCUS11391</name>
</gene>
<sequence length="177" mass="19610">MGRPVGQTNQAQPSVQHTASPSNKVHSHNGGIGKPANIPTGIPVNYQQTQNQWSSQLFDCMNDSENAVITLIAPCVTFGQIAEIVDEGATRKSFIHTQTFIKKNTHRLARIRKKFGLPDAPAPDWITHLVCMPFALCQEYRELKHHGFDPILGWAGNVQQAQPQEMMTPPTGQRMMG</sequence>
<protein>
    <submittedName>
        <fullName evidence="2">(thale cress) hypothetical protein</fullName>
    </submittedName>
</protein>